<dbReference type="WBParaSite" id="BTMF_0001023801-mRNA-1">
    <property type="protein sequence ID" value="BTMF_0001023801-mRNA-1"/>
    <property type="gene ID" value="BTMF_0001023801"/>
</dbReference>
<protein>
    <submittedName>
        <fullName evidence="7">SET domain-containing protein</fullName>
    </submittedName>
</protein>
<dbReference type="Pfam" id="PF00856">
    <property type="entry name" value="SET"/>
    <property type="match status" value="1"/>
</dbReference>
<dbReference type="EMBL" id="UZAG01016329">
    <property type="protein sequence ID" value="VDO27620.1"/>
    <property type="molecule type" value="Genomic_DNA"/>
</dbReference>
<dbReference type="AlphaFoldDB" id="A0A0R3QRA3"/>
<reference evidence="5 6" key="2">
    <citation type="submission" date="2018-11" db="EMBL/GenBank/DDBJ databases">
        <authorList>
            <consortium name="Pathogen Informatics"/>
        </authorList>
    </citation>
    <scope>NUCLEOTIDE SEQUENCE [LARGE SCALE GENOMIC DNA]</scope>
</reference>
<evidence type="ECO:0000256" key="1">
    <source>
        <dbReference type="ARBA" id="ARBA00022603"/>
    </source>
</evidence>
<dbReference type="InterPro" id="IPR001214">
    <property type="entry name" value="SET_dom"/>
</dbReference>
<evidence type="ECO:0000313" key="5">
    <source>
        <dbReference type="EMBL" id="VDO27620.1"/>
    </source>
</evidence>
<feature type="domain" description="SET" evidence="4">
    <location>
        <begin position="18"/>
        <end position="172"/>
    </location>
</feature>
<accession>A0A0R3QRA3</accession>
<dbReference type="PROSITE" id="PS50280">
    <property type="entry name" value="SET"/>
    <property type="match status" value="1"/>
</dbReference>
<dbReference type="GO" id="GO:0032259">
    <property type="term" value="P:methylation"/>
    <property type="evidence" value="ECO:0007669"/>
    <property type="project" value="UniProtKB-KW"/>
</dbReference>
<gene>
    <name evidence="5" type="ORF">BTMF_LOCUS8289</name>
</gene>
<keyword evidence="1" id="KW-0489">Methyltransferase</keyword>
<evidence type="ECO:0000313" key="7">
    <source>
        <dbReference type="WBParaSite" id="BTMF_0001023801-mRNA-1"/>
    </source>
</evidence>
<dbReference type="SUPFAM" id="SSF82199">
    <property type="entry name" value="SET domain"/>
    <property type="match status" value="1"/>
</dbReference>
<evidence type="ECO:0000313" key="6">
    <source>
        <dbReference type="Proteomes" id="UP000280834"/>
    </source>
</evidence>
<dbReference type="PANTHER" id="PTHR13271">
    <property type="entry name" value="UNCHARACTERIZED PUTATIVE METHYLTRANSFERASE"/>
    <property type="match status" value="1"/>
</dbReference>
<organism evidence="7">
    <name type="scientific">Brugia timori</name>
    <dbReference type="NCBI Taxonomy" id="42155"/>
    <lineage>
        <taxon>Eukaryota</taxon>
        <taxon>Metazoa</taxon>
        <taxon>Ecdysozoa</taxon>
        <taxon>Nematoda</taxon>
        <taxon>Chromadorea</taxon>
        <taxon>Rhabditida</taxon>
        <taxon>Spirurina</taxon>
        <taxon>Spiruromorpha</taxon>
        <taxon>Filarioidea</taxon>
        <taxon>Onchocercidae</taxon>
        <taxon>Brugia</taxon>
    </lineage>
</organism>
<dbReference type="GO" id="GO:0016279">
    <property type="term" value="F:protein-lysine N-methyltransferase activity"/>
    <property type="evidence" value="ECO:0007669"/>
    <property type="project" value="TreeGrafter"/>
</dbReference>
<keyword evidence="3" id="KW-0949">S-adenosyl-L-methionine</keyword>
<dbReference type="InterPro" id="IPR046341">
    <property type="entry name" value="SET_dom_sf"/>
</dbReference>
<dbReference type="PANTHER" id="PTHR13271:SF47">
    <property type="entry name" value="ACTIN-HISTIDINE N-METHYLTRANSFERASE"/>
    <property type="match status" value="1"/>
</dbReference>
<reference evidence="7" key="1">
    <citation type="submission" date="2017-02" db="UniProtKB">
        <authorList>
            <consortium name="WormBaseParasite"/>
        </authorList>
    </citation>
    <scope>IDENTIFICATION</scope>
</reference>
<sequence>MDCTGFMEWAVGNGAYHSGIDIRDCSNEGGKGLFATTDFRENETIISIPVGLIITAGFIAEMPDYCDVFKRYCLKPFEALVYFFLVEKEQNSKWTPYLEVLPKSFSTPASLHPSLKPEDFPYCLRKQWYVQKNELKIMYEKCCAIWDSKFNLYKVIVTRPIRKGEQIFICYGSHTNGSLWIEYGFYLKDNICDKVEISLGSLILNITDSGGIPIYSIFLEDFMRFASAAGISFSDLHRKIIFQANFPCSIYASDTKPNFGFKANLALLKMSCSKLKHWANVIYEETETITEDEVLLIMRLLCDEMIKDSKESSQETRWLWNQQIALLHTLLNTDYYNCFFFVINQDHPTSPIFATVAQPNQLWVIRDEKENGITYIKFSCQHLLIARVNNIRTETVNT</sequence>
<evidence type="ECO:0000256" key="3">
    <source>
        <dbReference type="ARBA" id="ARBA00022691"/>
    </source>
</evidence>
<proteinExistence type="predicted"/>
<dbReference type="Gene3D" id="3.90.1410.10">
    <property type="entry name" value="set domain protein methyltransferase, domain 1"/>
    <property type="match status" value="2"/>
</dbReference>
<dbReference type="STRING" id="42155.A0A0R3QRA3"/>
<dbReference type="InterPro" id="IPR050600">
    <property type="entry name" value="SETD3_SETD6_MTase"/>
</dbReference>
<evidence type="ECO:0000256" key="2">
    <source>
        <dbReference type="ARBA" id="ARBA00022679"/>
    </source>
</evidence>
<evidence type="ECO:0000259" key="4">
    <source>
        <dbReference type="PROSITE" id="PS50280"/>
    </source>
</evidence>
<dbReference type="Proteomes" id="UP000280834">
    <property type="component" value="Unassembled WGS sequence"/>
</dbReference>
<keyword evidence="2" id="KW-0808">Transferase</keyword>
<name>A0A0R3QRA3_9BILA</name>
<keyword evidence="6" id="KW-1185">Reference proteome</keyword>